<feature type="compositionally biased region" description="Basic and acidic residues" evidence="4">
    <location>
        <begin position="999"/>
        <end position="1009"/>
    </location>
</feature>
<feature type="region of interest" description="Disordered" evidence="4">
    <location>
        <begin position="711"/>
        <end position="802"/>
    </location>
</feature>
<reference evidence="5" key="1">
    <citation type="journal article" date="2020" name="bioRxiv">
        <title>Comparative genomics of Chlamydomonas.</title>
        <authorList>
            <person name="Craig R.J."/>
            <person name="Hasan A.R."/>
            <person name="Ness R.W."/>
            <person name="Keightley P.D."/>
        </authorList>
    </citation>
    <scope>NUCLEOTIDE SEQUENCE</scope>
    <source>
        <strain evidence="5">SAG 7.73</strain>
    </source>
</reference>
<dbReference type="OrthoDB" id="277439at2759"/>
<dbReference type="GO" id="GO:0032040">
    <property type="term" value="C:small-subunit processome"/>
    <property type="evidence" value="ECO:0007669"/>
    <property type="project" value="InterPro"/>
</dbReference>
<dbReference type="PANTHER" id="PTHR14150">
    <property type="entry name" value="U3 SMALL NUCLEOLAR RNA-ASSOCIATED PROTEIN 14"/>
    <property type="match status" value="1"/>
</dbReference>
<feature type="region of interest" description="Disordered" evidence="4">
    <location>
        <begin position="1"/>
        <end position="241"/>
    </location>
</feature>
<feature type="compositionally biased region" description="Acidic residues" evidence="4">
    <location>
        <begin position="74"/>
        <end position="97"/>
    </location>
</feature>
<feature type="region of interest" description="Disordered" evidence="4">
    <location>
        <begin position="662"/>
        <end position="694"/>
    </location>
</feature>
<feature type="compositionally biased region" description="Basic and acidic residues" evidence="4">
    <location>
        <begin position="1192"/>
        <end position="1202"/>
    </location>
</feature>
<feature type="region of interest" description="Disordered" evidence="4">
    <location>
        <begin position="561"/>
        <end position="604"/>
    </location>
</feature>
<accession>A0A835SQ07</accession>
<feature type="compositionally biased region" description="Gly residues" evidence="4">
    <location>
        <begin position="589"/>
        <end position="602"/>
    </location>
</feature>
<feature type="region of interest" description="Disordered" evidence="4">
    <location>
        <begin position="1186"/>
        <end position="1220"/>
    </location>
</feature>
<feature type="region of interest" description="Disordered" evidence="4">
    <location>
        <begin position="292"/>
        <end position="337"/>
    </location>
</feature>
<feature type="compositionally biased region" description="Acidic residues" evidence="4">
    <location>
        <begin position="733"/>
        <end position="750"/>
    </location>
</feature>
<feature type="compositionally biased region" description="Low complexity" evidence="4">
    <location>
        <begin position="767"/>
        <end position="802"/>
    </location>
</feature>
<feature type="compositionally biased region" description="Basic and acidic residues" evidence="4">
    <location>
        <begin position="41"/>
        <end position="51"/>
    </location>
</feature>
<dbReference type="EMBL" id="JAEHOC010000072">
    <property type="protein sequence ID" value="KAG2423906.1"/>
    <property type="molecule type" value="Genomic_DNA"/>
</dbReference>
<evidence type="ECO:0000256" key="1">
    <source>
        <dbReference type="ARBA" id="ARBA00004604"/>
    </source>
</evidence>
<feature type="compositionally biased region" description="Low complexity" evidence="4">
    <location>
        <begin position="972"/>
        <end position="998"/>
    </location>
</feature>
<feature type="compositionally biased region" description="Polar residues" evidence="4">
    <location>
        <begin position="1"/>
        <end position="10"/>
    </location>
</feature>
<feature type="compositionally biased region" description="Acidic residues" evidence="4">
    <location>
        <begin position="53"/>
        <end position="62"/>
    </location>
</feature>
<feature type="compositionally biased region" description="Gly residues" evidence="4">
    <location>
        <begin position="665"/>
        <end position="677"/>
    </location>
</feature>
<feature type="compositionally biased region" description="Basic and acidic residues" evidence="4">
    <location>
        <begin position="751"/>
        <end position="766"/>
    </location>
</feature>
<proteinExistence type="predicted"/>
<dbReference type="GO" id="GO:0006364">
    <property type="term" value="P:rRNA processing"/>
    <property type="evidence" value="ECO:0007669"/>
    <property type="project" value="InterPro"/>
</dbReference>
<protein>
    <submittedName>
        <fullName evidence="5">Uncharacterized protein</fullName>
    </submittedName>
</protein>
<dbReference type="Pfam" id="PF04615">
    <property type="entry name" value="Utp14"/>
    <property type="match status" value="2"/>
</dbReference>
<feature type="compositionally biased region" description="Gly residues" evidence="4">
    <location>
        <begin position="295"/>
        <end position="306"/>
    </location>
</feature>
<evidence type="ECO:0000313" key="5">
    <source>
        <dbReference type="EMBL" id="KAG2423906.1"/>
    </source>
</evidence>
<feature type="compositionally biased region" description="Gly residues" evidence="4">
    <location>
        <begin position="317"/>
        <end position="326"/>
    </location>
</feature>
<dbReference type="PANTHER" id="PTHR14150:SF12">
    <property type="entry name" value="U3 SMALL NUCLEOLAR RNA-ASSOCIATED PROTEIN 14 HOMOLOG A"/>
    <property type="match status" value="1"/>
</dbReference>
<dbReference type="InterPro" id="IPR006709">
    <property type="entry name" value="SSU_processome_Utp14"/>
</dbReference>
<feature type="compositionally biased region" description="Basic and acidic residues" evidence="4">
    <location>
        <begin position="563"/>
        <end position="572"/>
    </location>
</feature>
<evidence type="ECO:0000256" key="4">
    <source>
        <dbReference type="SAM" id="MobiDB-lite"/>
    </source>
</evidence>
<evidence type="ECO:0000256" key="2">
    <source>
        <dbReference type="ARBA" id="ARBA00022553"/>
    </source>
</evidence>
<feature type="compositionally biased region" description="Gly residues" evidence="4">
    <location>
        <begin position="848"/>
        <end position="859"/>
    </location>
</feature>
<evidence type="ECO:0000256" key="3">
    <source>
        <dbReference type="ARBA" id="ARBA00023242"/>
    </source>
</evidence>
<keyword evidence="6" id="KW-1185">Reference proteome</keyword>
<sequence>MARPKSSNKAAKQKGVAVQGKRKHGGGPRGGGPSGRPAKQSRREGRSKPVDNDVFEAEDSDPDEVKNAKRFDEVENYEYELPSDFEDEEIDEEMAFTEEDKKKFGAWFEKEVDADEDDDEDGGTLGVGDDDGDVWDGDEDDEDEEGDEEEEEEVQPARGAKGSRKRSAPEREQEEDADDDDGLFLDEDDDEDEDEDDMDGEGDEEDDDEERHLAMLRDVLEGGGKGGRAGAKRARDPNAAVLSEAYPESEYGLNPGAASAGGLGGLSIADLLAGLTGEERRKLGAARRLLEKVGGAAGDGDDAGAGGKRKTKKGGADKGGSGGGGSSLRPVPVPLPGIVADRQERKAGYEAAAEDVTKWTSIVKANREAPTLRLVAGRDEVPRVTTTAALVAQHTPSADNALEAEVAALLQAAGAANAEALEEAEEKLALKALSLEEARERRERLAKLRSLLFYHELKSRRLKAIKSKEYHRHLAKAAKRKATKLAAAAADGAAAGDGDVEAAAARAAAIEAEFQRAKERLTQRHRNTSRWARRALKRGKLEVDPGTKAALAEQIQLGQQLKRKIEGRRGSGSEDDDDSDASTSASEGEGAGGGGGAGGRAGGRTRSAALELLAGGGAGGEGEDAPKKGLLALPFMKRALERRRLAAAAEAEELLRELDEQAAAGGVGGEGVGGGFGDDGEGDEDGGAKGAGGDALERLVGYGVPAAAANGTAGRRRFGGGGAAAAAAGQADGDADEEFGSDMDSDDAEDAEAKAERLGRKTKEAAAADAASRKQQQRQVAAAAKKAKRGAAAAAPPTAAEQADLDAALAAGAAGRGLLVSSEADLVVEDDADVDQERRRSGGAASTRGGGGGGGGGAGVLAEVAAQRGSVSSGRAGLFQGKRDGAATGAAAAAAAAANGSGGDGAAAKFVASKKFVGARPGYAFQKGPQGIGYYLDPKQPLAAALAQPAAAGAGGAKGAKGAAAAAAPVVVAGQAKPAQQQQQQQAGKGKQQQQAGKALEKQGGKGDADSAAGSDGDDDEAAPIMKAAPSNKDLIRQAFAADDVAAEFAEEKAAAVAEELPDIQEPSALPGWGAWSSQQRNPKWMQAAKDRAAKQRADAAAGRRDAGMKYVVVSEKWDKKAAKYTAPAAPFPFTSPEAYERSLRQPLGREYNPDQAFRDLTRPAIIKQAGVTINPLRFSEATAKNLGHKGRSAEAERESKKVVTVAGGMPRVGKGQVAK</sequence>
<feature type="compositionally biased region" description="Acidic residues" evidence="4">
    <location>
        <begin position="112"/>
        <end position="154"/>
    </location>
</feature>
<feature type="compositionally biased region" description="Acidic residues" evidence="4">
    <location>
        <begin position="172"/>
        <end position="209"/>
    </location>
</feature>
<comment type="subcellular location">
    <subcellularLocation>
        <location evidence="1">Nucleus</location>
        <location evidence="1">Nucleolus</location>
    </subcellularLocation>
</comment>
<gene>
    <name evidence="5" type="ORF">HXX76_014959</name>
</gene>
<feature type="compositionally biased region" description="Basic and acidic residues" evidence="4">
    <location>
        <begin position="98"/>
        <end position="111"/>
    </location>
</feature>
<keyword evidence="3" id="KW-0539">Nucleus</keyword>
<feature type="compositionally biased region" description="Basic and acidic residues" evidence="4">
    <location>
        <begin position="210"/>
        <end position="220"/>
    </location>
</feature>
<feature type="compositionally biased region" description="Basic and acidic residues" evidence="4">
    <location>
        <begin position="63"/>
        <end position="73"/>
    </location>
</feature>
<comment type="caution">
    <text evidence="5">The sequence shown here is derived from an EMBL/GenBank/DDBJ whole genome shotgun (WGS) entry which is preliminary data.</text>
</comment>
<feature type="region of interest" description="Disordered" evidence="4">
    <location>
        <begin position="972"/>
        <end position="1029"/>
    </location>
</feature>
<dbReference type="Proteomes" id="UP000650467">
    <property type="component" value="Unassembled WGS sequence"/>
</dbReference>
<keyword evidence="2" id="KW-0597">Phosphoprotein</keyword>
<dbReference type="AlphaFoldDB" id="A0A835SQ07"/>
<feature type="region of interest" description="Disordered" evidence="4">
    <location>
        <begin position="825"/>
        <end position="859"/>
    </location>
</feature>
<evidence type="ECO:0000313" key="6">
    <source>
        <dbReference type="Proteomes" id="UP000650467"/>
    </source>
</evidence>
<name>A0A835SQ07_CHLIN</name>
<organism evidence="5 6">
    <name type="scientific">Chlamydomonas incerta</name>
    <dbReference type="NCBI Taxonomy" id="51695"/>
    <lineage>
        <taxon>Eukaryota</taxon>
        <taxon>Viridiplantae</taxon>
        <taxon>Chlorophyta</taxon>
        <taxon>core chlorophytes</taxon>
        <taxon>Chlorophyceae</taxon>
        <taxon>CS clade</taxon>
        <taxon>Chlamydomonadales</taxon>
        <taxon>Chlamydomonadaceae</taxon>
        <taxon>Chlamydomonas</taxon>
    </lineage>
</organism>